<reference evidence="1" key="1">
    <citation type="submission" date="2024-07" db="EMBL/GenBank/DDBJ databases">
        <title>Complete genome sequences of cellulolytic bacteria, Kitasatospora sp. CMC57 and Streptomyces sp. CMC78, isolated from Japanese agricultural soil.</title>
        <authorList>
            <person name="Hashimoto T."/>
            <person name="Ito M."/>
            <person name="Iwamoto M."/>
            <person name="Fukahori D."/>
            <person name="Shoda T."/>
            <person name="Sakoda M."/>
            <person name="Morohoshi T."/>
            <person name="Mitsuboshi M."/>
            <person name="Nishizawa T."/>
        </authorList>
    </citation>
    <scope>NUCLEOTIDE SEQUENCE</scope>
    <source>
        <strain evidence="1">CMC57</strain>
    </source>
</reference>
<dbReference type="EMBL" id="AP035881">
    <property type="protein sequence ID" value="BFP45010.1"/>
    <property type="molecule type" value="Genomic_DNA"/>
</dbReference>
<dbReference type="AlphaFoldDB" id="A0AB33K0F9"/>
<evidence type="ECO:0000313" key="1">
    <source>
        <dbReference type="EMBL" id="BFP45010.1"/>
    </source>
</evidence>
<name>A0AB33K0F9_9ACTN</name>
<proteinExistence type="predicted"/>
<gene>
    <name evidence="1" type="ORF">KCMC57_13780</name>
</gene>
<protein>
    <submittedName>
        <fullName evidence="1">Uncharacterized protein</fullName>
    </submittedName>
</protein>
<sequence>MRKVRRVVGQRVTKTLRTTSRACELLAETILHLSETPIYDELAHTWRAAGRSVPGQSDLVWEALVHRPGRHRCPAPGGQPGP</sequence>
<accession>A0AB33K0F9</accession>
<organism evidence="1">
    <name type="scientific">Kitasatospora sp. CMC57</name>
    <dbReference type="NCBI Taxonomy" id="3231513"/>
    <lineage>
        <taxon>Bacteria</taxon>
        <taxon>Bacillati</taxon>
        <taxon>Actinomycetota</taxon>
        <taxon>Actinomycetes</taxon>
        <taxon>Kitasatosporales</taxon>
        <taxon>Streptomycetaceae</taxon>
        <taxon>Kitasatospora</taxon>
    </lineage>
</organism>